<dbReference type="PATRIC" id="fig|452652.3.peg.4415"/>
<evidence type="ECO:0000313" key="2">
    <source>
        <dbReference type="EMBL" id="BAJ30213.1"/>
    </source>
</evidence>
<dbReference type="HOGENOM" id="CLU_171891_0_0_11"/>
<organism evidence="2 3">
    <name type="scientific">Kitasatospora setae (strain ATCC 33774 / DSM 43861 / JCM 3304 / KCC A-0304 / NBRC 14216 / KM-6054)</name>
    <name type="common">Streptomyces setae</name>
    <dbReference type="NCBI Taxonomy" id="452652"/>
    <lineage>
        <taxon>Bacteria</taxon>
        <taxon>Bacillati</taxon>
        <taxon>Actinomycetota</taxon>
        <taxon>Actinomycetes</taxon>
        <taxon>Kitasatosporales</taxon>
        <taxon>Streptomycetaceae</taxon>
        <taxon>Kitasatospora</taxon>
    </lineage>
</organism>
<feature type="transmembrane region" description="Helical" evidence="1">
    <location>
        <begin position="52"/>
        <end position="73"/>
    </location>
</feature>
<sequence length="94" mass="9986">MNGVVRVSDRSNDPGDLLVRVGGIVFGVGMLSVVAVFVPYVFDLPRLPWGAYWLAMLMPLGLLVALGGLFATARENTRRRRARQAAAATATAAG</sequence>
<dbReference type="eggNOG" id="ENOG50347P2">
    <property type="taxonomic scope" value="Bacteria"/>
</dbReference>
<accession>E4NFD3</accession>
<protein>
    <recommendedName>
        <fullName evidence="4">Integral membrane protein</fullName>
    </recommendedName>
</protein>
<dbReference type="Proteomes" id="UP000007076">
    <property type="component" value="Chromosome"/>
</dbReference>
<gene>
    <name evidence="2" type="ordered locus">KSE_44300</name>
</gene>
<feature type="transmembrane region" description="Helical" evidence="1">
    <location>
        <begin position="21"/>
        <end position="40"/>
    </location>
</feature>
<dbReference type="AlphaFoldDB" id="E4NFD3"/>
<dbReference type="STRING" id="452652.KSE_44300"/>
<keyword evidence="3" id="KW-1185">Reference proteome</keyword>
<keyword evidence="1" id="KW-0812">Transmembrane</keyword>
<evidence type="ECO:0000256" key="1">
    <source>
        <dbReference type="SAM" id="Phobius"/>
    </source>
</evidence>
<keyword evidence="1" id="KW-0472">Membrane</keyword>
<evidence type="ECO:0008006" key="4">
    <source>
        <dbReference type="Google" id="ProtNLM"/>
    </source>
</evidence>
<proteinExistence type="predicted"/>
<dbReference type="KEGG" id="ksk:KSE_44300"/>
<reference evidence="2 3" key="1">
    <citation type="journal article" date="2010" name="DNA Res.">
        <title>Genome sequence of Kitasatospora setae NBRC 14216T: an evolutionary snapshot of the family Streptomycetaceae.</title>
        <authorList>
            <person name="Ichikawa N."/>
            <person name="Oguchi A."/>
            <person name="Ikeda H."/>
            <person name="Ishikawa J."/>
            <person name="Kitani S."/>
            <person name="Watanabe Y."/>
            <person name="Nakamura S."/>
            <person name="Katano Y."/>
            <person name="Kishi E."/>
            <person name="Sasagawa M."/>
            <person name="Ankai A."/>
            <person name="Fukui S."/>
            <person name="Hashimoto Y."/>
            <person name="Kamata S."/>
            <person name="Otoguro M."/>
            <person name="Tanikawa S."/>
            <person name="Nihira T."/>
            <person name="Horinouchi S."/>
            <person name="Ohnishi Y."/>
            <person name="Hayakawa M."/>
            <person name="Kuzuyama T."/>
            <person name="Arisawa A."/>
            <person name="Nomoto F."/>
            <person name="Miura H."/>
            <person name="Takahashi Y."/>
            <person name="Fujita N."/>
        </authorList>
    </citation>
    <scope>NUCLEOTIDE SEQUENCE [LARGE SCALE GENOMIC DNA]</scope>
    <source>
        <strain evidence="3">ATCC 33774 / DSM 43861 / JCM 3304 / KCC A-0304 / NBRC 14216 / KM-6054</strain>
    </source>
</reference>
<evidence type="ECO:0000313" key="3">
    <source>
        <dbReference type="Proteomes" id="UP000007076"/>
    </source>
</evidence>
<dbReference type="EMBL" id="AP010968">
    <property type="protein sequence ID" value="BAJ30213.1"/>
    <property type="molecule type" value="Genomic_DNA"/>
</dbReference>
<name>E4NFD3_KITSK</name>
<keyword evidence="1" id="KW-1133">Transmembrane helix</keyword>